<evidence type="ECO:0000256" key="14">
    <source>
        <dbReference type="PIRSR" id="PIRSR001365-1"/>
    </source>
</evidence>
<evidence type="ECO:0000313" key="17">
    <source>
        <dbReference type="Proteomes" id="UP000287969"/>
    </source>
</evidence>
<dbReference type="PANTHER" id="PTHR12128">
    <property type="entry name" value="DIHYDRODIPICOLINATE SYNTHASE"/>
    <property type="match status" value="1"/>
</dbReference>
<dbReference type="GO" id="GO:0009089">
    <property type="term" value="P:lysine biosynthetic process via diaminopimelate"/>
    <property type="evidence" value="ECO:0007669"/>
    <property type="project" value="UniProtKB-UniRule"/>
</dbReference>
<evidence type="ECO:0000256" key="9">
    <source>
        <dbReference type="ARBA" id="ARBA00023239"/>
    </source>
</evidence>
<evidence type="ECO:0000256" key="2">
    <source>
        <dbReference type="ARBA" id="ARBA00005120"/>
    </source>
</evidence>
<keyword evidence="7" id="KW-0220">Diaminopimelate biosynthesis</keyword>
<evidence type="ECO:0000256" key="3">
    <source>
        <dbReference type="ARBA" id="ARBA00007592"/>
    </source>
</evidence>
<keyword evidence="17" id="KW-1185">Reference proteome</keyword>
<comment type="similarity">
    <text evidence="3 13">Belongs to the DapA family.</text>
</comment>
<name>A0A410QHE3_9FIRM</name>
<keyword evidence="8" id="KW-0457">Lysine biosynthesis</keyword>
<dbReference type="PROSITE" id="PS00666">
    <property type="entry name" value="DHDPS_2"/>
    <property type="match status" value="1"/>
</dbReference>
<evidence type="ECO:0000256" key="11">
    <source>
        <dbReference type="ARBA" id="ARBA00047836"/>
    </source>
</evidence>
<keyword evidence="5" id="KW-0963">Cytoplasm</keyword>
<evidence type="ECO:0000313" key="16">
    <source>
        <dbReference type="EMBL" id="QAT63375.1"/>
    </source>
</evidence>
<evidence type="ECO:0000256" key="8">
    <source>
        <dbReference type="ARBA" id="ARBA00023154"/>
    </source>
</evidence>
<proteinExistence type="inferred from homology"/>
<evidence type="ECO:0000256" key="10">
    <source>
        <dbReference type="ARBA" id="ARBA00023270"/>
    </source>
</evidence>
<keyword evidence="9 13" id="KW-0456">Lyase</keyword>
<dbReference type="SUPFAM" id="SSF51569">
    <property type="entry name" value="Aldolase"/>
    <property type="match status" value="1"/>
</dbReference>
<dbReference type="InterPro" id="IPR002220">
    <property type="entry name" value="DapA-like"/>
</dbReference>
<evidence type="ECO:0000256" key="13">
    <source>
        <dbReference type="PIRNR" id="PIRNR001365"/>
    </source>
</evidence>
<sequence length="295" mass="32427">MNIEGIITPIVTPFNRDKDQTINYDALKQLIDRLIEKGVKGIFILGSYGEFHVVDDDEKLEFAKKTVEIVNHRVPVYVGTGGNSTRNVIRLSEKIEKVGADAVSIITPYFVSPNDKEIINHYKTIAASIDLPIILYNIPKNTKINLSKEIVAELAKVENIKAIKDSSGDMENLKGYVEAAKGTDMKVLIGSDSKIAPAIRLGAAGAIAGTSNLITEVDVNLYNALKSGNDEEADRLQQEIEVLRSALKLGTIPSVMKRSLEFTGIPVGPARLPVMETTPEVDEKIKEMLKHYNLI</sequence>
<dbReference type="PIRSF" id="PIRSF001365">
    <property type="entry name" value="DHDPS"/>
    <property type="match status" value="1"/>
</dbReference>
<gene>
    <name evidence="16" type="primary">dapA</name>
    <name evidence="16" type="ORF">EQM13_04000</name>
</gene>
<comment type="catalytic activity">
    <reaction evidence="11">
        <text>L-aspartate 4-semialdehyde + pyruvate = (2S,4S)-4-hydroxy-2,3,4,5-tetrahydrodipicolinate + H2O + H(+)</text>
        <dbReference type="Rhea" id="RHEA:34171"/>
        <dbReference type="ChEBI" id="CHEBI:15361"/>
        <dbReference type="ChEBI" id="CHEBI:15377"/>
        <dbReference type="ChEBI" id="CHEBI:15378"/>
        <dbReference type="ChEBI" id="CHEBI:67139"/>
        <dbReference type="ChEBI" id="CHEBI:537519"/>
        <dbReference type="EC" id="4.3.3.7"/>
    </reaction>
</comment>
<evidence type="ECO:0000256" key="7">
    <source>
        <dbReference type="ARBA" id="ARBA00022915"/>
    </source>
</evidence>
<dbReference type="UniPathway" id="UPA00034">
    <property type="reaction ID" value="UER00017"/>
</dbReference>
<feature type="active site" description="Schiff-base intermediate with substrate" evidence="14">
    <location>
        <position position="164"/>
    </location>
</feature>
<dbReference type="Proteomes" id="UP000287969">
    <property type="component" value="Chromosome"/>
</dbReference>
<accession>A0A410QHE3</accession>
<dbReference type="GO" id="GO:0008840">
    <property type="term" value="F:4-hydroxy-tetrahydrodipicolinate synthase activity"/>
    <property type="evidence" value="ECO:0007669"/>
    <property type="project" value="UniProtKB-UniRule"/>
</dbReference>
<dbReference type="InterPro" id="IPR005263">
    <property type="entry name" value="DapA"/>
</dbReference>
<evidence type="ECO:0000256" key="5">
    <source>
        <dbReference type="ARBA" id="ARBA00022490"/>
    </source>
</evidence>
<evidence type="ECO:0000256" key="15">
    <source>
        <dbReference type="PIRSR" id="PIRSR001365-2"/>
    </source>
</evidence>
<organism evidence="16 17">
    <name type="scientific">Acidilutibacter cellobiosedens</name>
    <dbReference type="NCBI Taxonomy" id="2507161"/>
    <lineage>
        <taxon>Bacteria</taxon>
        <taxon>Bacillati</taxon>
        <taxon>Bacillota</taxon>
        <taxon>Tissierellia</taxon>
        <taxon>Tissierellales</taxon>
        <taxon>Acidilutibacteraceae</taxon>
        <taxon>Acidilutibacter</taxon>
    </lineage>
</organism>
<dbReference type="Pfam" id="PF00701">
    <property type="entry name" value="DHDPS"/>
    <property type="match status" value="1"/>
</dbReference>
<evidence type="ECO:0000256" key="1">
    <source>
        <dbReference type="ARBA" id="ARBA00003294"/>
    </source>
</evidence>
<dbReference type="Gene3D" id="3.20.20.70">
    <property type="entry name" value="Aldolase class I"/>
    <property type="match status" value="1"/>
</dbReference>
<protein>
    <recommendedName>
        <fullName evidence="4 12">4-hydroxy-tetrahydrodipicolinate synthase</fullName>
        <ecNumber evidence="4 12">4.3.3.7</ecNumber>
    </recommendedName>
</protein>
<keyword evidence="6" id="KW-0028">Amino-acid biosynthesis</keyword>
<dbReference type="NCBIfam" id="TIGR00674">
    <property type="entry name" value="dapA"/>
    <property type="match status" value="1"/>
</dbReference>
<feature type="active site" description="Proton donor/acceptor" evidence="14">
    <location>
        <position position="136"/>
    </location>
</feature>
<evidence type="ECO:0000256" key="6">
    <source>
        <dbReference type="ARBA" id="ARBA00022605"/>
    </source>
</evidence>
<comment type="function">
    <text evidence="1">Catalyzes the condensation of (S)-aspartate-beta-semialdehyde [(S)-ASA] and pyruvate to 4-hydroxy-tetrahydrodipicolinate (HTPA).</text>
</comment>
<dbReference type="SMART" id="SM01130">
    <property type="entry name" value="DHDPS"/>
    <property type="match status" value="1"/>
</dbReference>
<dbReference type="PRINTS" id="PR00146">
    <property type="entry name" value="DHPICSNTHASE"/>
</dbReference>
<dbReference type="EMBL" id="CP035282">
    <property type="protein sequence ID" value="QAT63375.1"/>
    <property type="molecule type" value="Genomic_DNA"/>
</dbReference>
<dbReference type="PANTHER" id="PTHR12128:SF66">
    <property type="entry name" value="4-HYDROXY-2-OXOGLUTARATE ALDOLASE, MITOCHONDRIAL"/>
    <property type="match status" value="1"/>
</dbReference>
<evidence type="ECO:0000256" key="12">
    <source>
        <dbReference type="NCBIfam" id="TIGR00674"/>
    </source>
</evidence>
<keyword evidence="10" id="KW-0704">Schiff base</keyword>
<reference evidence="17" key="1">
    <citation type="submission" date="2019-01" db="EMBL/GenBank/DDBJ databases">
        <title>Draft genomes of a novel of Sporanaerobacter strains.</title>
        <authorList>
            <person name="Ma S."/>
        </authorList>
    </citation>
    <scope>NUCLEOTIDE SEQUENCE [LARGE SCALE GENOMIC DNA]</scope>
    <source>
        <strain evidence="17">NJN-17</strain>
    </source>
</reference>
<dbReference type="EC" id="4.3.3.7" evidence="4 12"/>
<dbReference type="GO" id="GO:0019877">
    <property type="term" value="P:diaminopimelate biosynthetic process"/>
    <property type="evidence" value="ECO:0007669"/>
    <property type="project" value="UniProtKB-KW"/>
</dbReference>
<dbReference type="KEGG" id="spoa:EQM13_04000"/>
<dbReference type="CDD" id="cd00408">
    <property type="entry name" value="DHDPS-like"/>
    <property type="match status" value="1"/>
</dbReference>
<dbReference type="OrthoDB" id="9782828at2"/>
<feature type="binding site" evidence="15">
    <location>
        <position position="207"/>
    </location>
    <ligand>
        <name>pyruvate</name>
        <dbReference type="ChEBI" id="CHEBI:15361"/>
    </ligand>
</feature>
<dbReference type="InterPro" id="IPR013785">
    <property type="entry name" value="Aldolase_TIM"/>
</dbReference>
<evidence type="ECO:0000256" key="4">
    <source>
        <dbReference type="ARBA" id="ARBA00012086"/>
    </source>
</evidence>
<dbReference type="InterPro" id="IPR020625">
    <property type="entry name" value="Schiff_base-form_aldolases_AS"/>
</dbReference>
<comment type="pathway">
    <text evidence="2">Amino-acid biosynthesis; L-lysine biosynthesis via DAP pathway; (S)-tetrahydrodipicolinate from L-aspartate: step 3/4.</text>
</comment>
<dbReference type="AlphaFoldDB" id="A0A410QHE3"/>